<gene>
    <name evidence="7" type="ORF">ACFSYC_04210</name>
</gene>
<dbReference type="InterPro" id="IPR013766">
    <property type="entry name" value="Thioredoxin_domain"/>
</dbReference>
<dbReference type="PANTHER" id="PTHR42852:SF6">
    <property type="entry name" value="THIOL:DISULFIDE INTERCHANGE PROTEIN DSBE"/>
    <property type="match status" value="1"/>
</dbReference>
<keyword evidence="2" id="KW-0201">Cytochrome c-type biogenesis</keyword>
<evidence type="ECO:0000256" key="4">
    <source>
        <dbReference type="ARBA" id="ARBA00023284"/>
    </source>
</evidence>
<accession>A0ABW5XMG5</accession>
<dbReference type="Gene3D" id="3.40.30.10">
    <property type="entry name" value="Glutaredoxin"/>
    <property type="match status" value="1"/>
</dbReference>
<dbReference type="SUPFAM" id="SSF52833">
    <property type="entry name" value="Thioredoxin-like"/>
    <property type="match status" value="1"/>
</dbReference>
<dbReference type="Proteomes" id="UP001597601">
    <property type="component" value="Unassembled WGS sequence"/>
</dbReference>
<dbReference type="EMBL" id="JBHUON010000003">
    <property type="protein sequence ID" value="MFD2863883.1"/>
    <property type="molecule type" value="Genomic_DNA"/>
</dbReference>
<name>A0ABW5XMG5_9SPHI</name>
<feature type="domain" description="Thioredoxin" evidence="6">
    <location>
        <begin position="642"/>
        <end position="781"/>
    </location>
</feature>
<evidence type="ECO:0000256" key="1">
    <source>
        <dbReference type="ARBA" id="ARBA00004196"/>
    </source>
</evidence>
<reference evidence="8" key="1">
    <citation type="journal article" date="2019" name="Int. J. Syst. Evol. Microbiol.">
        <title>The Global Catalogue of Microorganisms (GCM) 10K type strain sequencing project: providing services to taxonomists for standard genome sequencing and annotation.</title>
        <authorList>
            <consortium name="The Broad Institute Genomics Platform"/>
            <consortium name="The Broad Institute Genome Sequencing Center for Infectious Disease"/>
            <person name="Wu L."/>
            <person name="Ma J."/>
        </authorList>
    </citation>
    <scope>NUCLEOTIDE SEQUENCE [LARGE SCALE GENOMIC DNA]</scope>
    <source>
        <strain evidence="8">KCTC 52232</strain>
    </source>
</reference>
<proteinExistence type="predicted"/>
<keyword evidence="3" id="KW-1015">Disulfide bond</keyword>
<protein>
    <submittedName>
        <fullName evidence="7">TlpA family protein disulfide reductase</fullName>
    </submittedName>
</protein>
<keyword evidence="5" id="KW-0732">Signal</keyword>
<dbReference type="CDD" id="cd02966">
    <property type="entry name" value="TlpA_like_family"/>
    <property type="match status" value="1"/>
</dbReference>
<dbReference type="InterPro" id="IPR012336">
    <property type="entry name" value="Thioredoxin-like_fold"/>
</dbReference>
<keyword evidence="4" id="KW-0676">Redox-active center</keyword>
<dbReference type="InterPro" id="IPR050553">
    <property type="entry name" value="Thioredoxin_ResA/DsbE_sf"/>
</dbReference>
<sequence length="781" mass="87871">MKKAITTIALLLVTLISFTASAQKTIFQPQFTATNAPKLTIEKIALSDTATQVFFKYVAPGSQWFRMSSKSYLTAGSATKLFATSISGLSFDKESYTINGQSLFSMSFPAINAKATSIDYYEGDCEDCFRVIDIALTTPKKSNLLPPDTYAAWFKTDGSKEWVLNITDRKLIYDNRAWDYKIANNTNGTYKISLKNGKALKYIYLKKTEDGLSIWEDKMPKQLLTNKPADQKFAIVNDQPFKAPLIKNDSTTLTGFINGYSPKLGFKTGMIYVDDIISSQQNSYAVYIAADGSFTVKFPMVYPEGCFLAIADSYQTIFLAPGKKTFVYIDFLKGEDKYLYMGDYATVNRELKETSPMIDFDYNRSTAKAVELGAMPYQNYIIDQQNKSLAKIKNYRAEHGMSLKGYQLVTNNIKYRAAVFLLEYNRFRQGAYAKASEGKNAKDIAEYKPVKLDDAYLSIFAGYPLNDELSALSANYDTFINRIKFIDEVRDHLDAKMIQYYADAFKAIPPVDEEEKQLLASFNAALTSGQGTLYGIYKNNTKAFNSMSEKRKAYFEANPPKQDNSRADAVKDLIKSDISFTRDIIEAQDRAGMINAELKPKNKNELAELKSKITNPRVYNALAHYNQSIANKIEANSKIKTGFVLNKMPKTTADSVFNAILTKYKGKAVYVDFWATWCAPCRAGIEEIAPLKEDMKNHKVAFVYITDPSSPEDTYKKMVPGIPGEHYKLNKDEWNYIAGKFSISSIPRYMLVDKNGMIVNDSYKGGSNETIKADLLKIAAD</sequence>
<evidence type="ECO:0000256" key="3">
    <source>
        <dbReference type="ARBA" id="ARBA00023157"/>
    </source>
</evidence>
<evidence type="ECO:0000256" key="2">
    <source>
        <dbReference type="ARBA" id="ARBA00022748"/>
    </source>
</evidence>
<dbReference type="PROSITE" id="PS51352">
    <property type="entry name" value="THIOREDOXIN_2"/>
    <property type="match status" value="1"/>
</dbReference>
<comment type="caution">
    <text evidence="7">The sequence shown here is derived from an EMBL/GenBank/DDBJ whole genome shotgun (WGS) entry which is preliminary data.</text>
</comment>
<comment type="subcellular location">
    <subcellularLocation>
        <location evidence="1">Cell envelope</location>
    </subcellularLocation>
</comment>
<evidence type="ECO:0000256" key="5">
    <source>
        <dbReference type="SAM" id="SignalP"/>
    </source>
</evidence>
<feature type="chain" id="PRO_5046283117" evidence="5">
    <location>
        <begin position="23"/>
        <end position="781"/>
    </location>
</feature>
<dbReference type="PANTHER" id="PTHR42852">
    <property type="entry name" value="THIOL:DISULFIDE INTERCHANGE PROTEIN DSBE"/>
    <property type="match status" value="1"/>
</dbReference>
<feature type="signal peptide" evidence="5">
    <location>
        <begin position="1"/>
        <end position="22"/>
    </location>
</feature>
<dbReference type="Pfam" id="PF13905">
    <property type="entry name" value="Thioredoxin_8"/>
    <property type="match status" value="1"/>
</dbReference>
<evidence type="ECO:0000259" key="6">
    <source>
        <dbReference type="PROSITE" id="PS51352"/>
    </source>
</evidence>
<keyword evidence="8" id="KW-1185">Reference proteome</keyword>
<dbReference type="RefSeq" id="WP_377123859.1">
    <property type="nucleotide sequence ID" value="NZ_JBHUON010000003.1"/>
</dbReference>
<dbReference type="InterPro" id="IPR036249">
    <property type="entry name" value="Thioredoxin-like_sf"/>
</dbReference>
<organism evidence="7 8">
    <name type="scientific">Mucilaginibacter antarcticus</name>
    <dbReference type="NCBI Taxonomy" id="1855725"/>
    <lineage>
        <taxon>Bacteria</taxon>
        <taxon>Pseudomonadati</taxon>
        <taxon>Bacteroidota</taxon>
        <taxon>Sphingobacteriia</taxon>
        <taxon>Sphingobacteriales</taxon>
        <taxon>Sphingobacteriaceae</taxon>
        <taxon>Mucilaginibacter</taxon>
    </lineage>
</organism>
<evidence type="ECO:0000313" key="7">
    <source>
        <dbReference type="EMBL" id="MFD2863883.1"/>
    </source>
</evidence>
<evidence type="ECO:0000313" key="8">
    <source>
        <dbReference type="Proteomes" id="UP001597601"/>
    </source>
</evidence>